<evidence type="ECO:0000256" key="5">
    <source>
        <dbReference type="SAM" id="Phobius"/>
    </source>
</evidence>
<feature type="transmembrane region" description="Helical" evidence="5">
    <location>
        <begin position="362"/>
        <end position="385"/>
    </location>
</feature>
<dbReference type="InterPro" id="IPR036259">
    <property type="entry name" value="MFS_trans_sf"/>
</dbReference>
<keyword evidence="4 5" id="KW-0472">Membrane</keyword>
<keyword evidence="2 5" id="KW-0812">Transmembrane</keyword>
<feature type="transmembrane region" description="Helical" evidence="5">
    <location>
        <begin position="20"/>
        <end position="39"/>
    </location>
</feature>
<proteinExistence type="predicted"/>
<evidence type="ECO:0000256" key="2">
    <source>
        <dbReference type="ARBA" id="ARBA00022692"/>
    </source>
</evidence>
<dbReference type="PROSITE" id="PS00216">
    <property type="entry name" value="SUGAR_TRANSPORT_1"/>
    <property type="match status" value="1"/>
</dbReference>
<dbReference type="InterPro" id="IPR011701">
    <property type="entry name" value="MFS"/>
</dbReference>
<name>A0ABQ2HYX7_9PSEU</name>
<evidence type="ECO:0000256" key="3">
    <source>
        <dbReference type="ARBA" id="ARBA00022989"/>
    </source>
</evidence>
<evidence type="ECO:0000313" key="7">
    <source>
        <dbReference type="EMBL" id="GGM94875.1"/>
    </source>
</evidence>
<dbReference type="EMBL" id="BMNC01000004">
    <property type="protein sequence ID" value="GGM94875.1"/>
    <property type="molecule type" value="Genomic_DNA"/>
</dbReference>
<dbReference type="PROSITE" id="PS50850">
    <property type="entry name" value="MFS"/>
    <property type="match status" value="1"/>
</dbReference>
<feature type="transmembrane region" description="Helical" evidence="5">
    <location>
        <begin position="299"/>
        <end position="318"/>
    </location>
</feature>
<feature type="transmembrane region" description="Helical" evidence="5">
    <location>
        <begin position="230"/>
        <end position="248"/>
    </location>
</feature>
<keyword evidence="3 5" id="KW-1133">Transmembrane helix</keyword>
<feature type="transmembrane region" description="Helical" evidence="5">
    <location>
        <begin position="59"/>
        <end position="79"/>
    </location>
</feature>
<sequence>MSTRTDTPAHPPRVRAPFLVSYGLANFGLWLAVMTPVIVSLQLRVAQIDPVAKERNLSLVLGLGAFVGMVANPIAGRMSDRTASRFGMRKPWIVGSALLGVAGLTVVAMGDTIAVVAAGWCLAQISYNAMLAGLMAVLPDQVPPEQRGTVSGTLGMGQAVAAVVGTGIAGALSDSALLMFVVPGVVAAVSAIVMAVQLRDRRLDPVDRPPFAWADLARSFSLNPRQHPDFAWAWLSRFMIFMAIASVLNYQVYYLQDRLGLGDDVTRVLGLGVVVQTVTVVLTSNLMGWLSDRVGRRRIFVCIAGLVAASGLVLLAVADDLPLYVVAMALTGLGQGTYFAVDFALVADVLPDRRRNAAKDLGVINVANTLPQSLAPAIAPVFLAVGAGDNYPLLFTAGAVFALLSGLTVLKIRGAR</sequence>
<comment type="caution">
    <text evidence="7">The sequence shown here is derived from an EMBL/GenBank/DDBJ whole genome shotgun (WGS) entry which is preliminary data.</text>
</comment>
<dbReference type="InterPro" id="IPR020846">
    <property type="entry name" value="MFS_dom"/>
</dbReference>
<dbReference type="PANTHER" id="PTHR23528:SF1">
    <property type="entry name" value="MAJOR FACILITATOR SUPERFAMILY (MFS) PROFILE DOMAIN-CONTAINING PROTEIN"/>
    <property type="match status" value="1"/>
</dbReference>
<feature type="transmembrane region" description="Helical" evidence="5">
    <location>
        <begin position="324"/>
        <end position="350"/>
    </location>
</feature>
<feature type="domain" description="Major facilitator superfamily (MFS) profile" evidence="6">
    <location>
        <begin position="229"/>
        <end position="416"/>
    </location>
</feature>
<feature type="transmembrane region" description="Helical" evidence="5">
    <location>
        <begin position="391"/>
        <end position="410"/>
    </location>
</feature>
<evidence type="ECO:0000256" key="1">
    <source>
        <dbReference type="ARBA" id="ARBA00004651"/>
    </source>
</evidence>
<dbReference type="Gene3D" id="1.20.1250.20">
    <property type="entry name" value="MFS general substrate transporter like domains"/>
    <property type="match status" value="2"/>
</dbReference>
<evidence type="ECO:0000256" key="4">
    <source>
        <dbReference type="ARBA" id="ARBA00023136"/>
    </source>
</evidence>
<feature type="transmembrane region" description="Helical" evidence="5">
    <location>
        <begin position="268"/>
        <end position="287"/>
    </location>
</feature>
<keyword evidence="8" id="KW-1185">Reference proteome</keyword>
<feature type="transmembrane region" description="Helical" evidence="5">
    <location>
        <begin position="177"/>
        <end position="198"/>
    </location>
</feature>
<gene>
    <name evidence="7" type="primary">floR</name>
    <name evidence="7" type="ORF">GCM10011609_35450</name>
</gene>
<dbReference type="Pfam" id="PF07690">
    <property type="entry name" value="MFS_1"/>
    <property type="match status" value="1"/>
</dbReference>
<dbReference type="SUPFAM" id="SSF103473">
    <property type="entry name" value="MFS general substrate transporter"/>
    <property type="match status" value="1"/>
</dbReference>
<dbReference type="PANTHER" id="PTHR23528">
    <property type="match status" value="1"/>
</dbReference>
<organism evidence="7 8">
    <name type="scientific">Lentzea pudingi</name>
    <dbReference type="NCBI Taxonomy" id="1789439"/>
    <lineage>
        <taxon>Bacteria</taxon>
        <taxon>Bacillati</taxon>
        <taxon>Actinomycetota</taxon>
        <taxon>Actinomycetes</taxon>
        <taxon>Pseudonocardiales</taxon>
        <taxon>Pseudonocardiaceae</taxon>
        <taxon>Lentzea</taxon>
    </lineage>
</organism>
<protein>
    <submittedName>
        <fullName evidence="7">MFS transporter</fullName>
    </submittedName>
</protein>
<evidence type="ECO:0000313" key="8">
    <source>
        <dbReference type="Proteomes" id="UP000597656"/>
    </source>
</evidence>
<dbReference type="Proteomes" id="UP000597656">
    <property type="component" value="Unassembled WGS sequence"/>
</dbReference>
<evidence type="ECO:0000259" key="6">
    <source>
        <dbReference type="PROSITE" id="PS50850"/>
    </source>
</evidence>
<reference evidence="8" key="1">
    <citation type="journal article" date="2019" name="Int. J. Syst. Evol. Microbiol.">
        <title>The Global Catalogue of Microorganisms (GCM) 10K type strain sequencing project: providing services to taxonomists for standard genome sequencing and annotation.</title>
        <authorList>
            <consortium name="The Broad Institute Genomics Platform"/>
            <consortium name="The Broad Institute Genome Sequencing Center for Infectious Disease"/>
            <person name="Wu L."/>
            <person name="Ma J."/>
        </authorList>
    </citation>
    <scope>NUCLEOTIDE SEQUENCE [LARGE SCALE GENOMIC DNA]</scope>
    <source>
        <strain evidence="8">CGMCC 4.7319</strain>
    </source>
</reference>
<feature type="transmembrane region" description="Helical" evidence="5">
    <location>
        <begin position="91"/>
        <end position="109"/>
    </location>
</feature>
<dbReference type="RefSeq" id="WP_189155820.1">
    <property type="nucleotide sequence ID" value="NZ_BMNC01000004.1"/>
</dbReference>
<feature type="transmembrane region" description="Helical" evidence="5">
    <location>
        <begin position="115"/>
        <end position="138"/>
    </location>
</feature>
<accession>A0ABQ2HYX7</accession>
<comment type="subcellular location">
    <subcellularLocation>
        <location evidence="1">Cell membrane</location>
        <topology evidence="1">Multi-pass membrane protein</topology>
    </subcellularLocation>
</comment>
<feature type="transmembrane region" description="Helical" evidence="5">
    <location>
        <begin position="150"/>
        <end position="171"/>
    </location>
</feature>
<dbReference type="InterPro" id="IPR005829">
    <property type="entry name" value="Sugar_transporter_CS"/>
</dbReference>